<gene>
    <name evidence="2" type="ORF">CMV_029529</name>
</gene>
<feature type="compositionally biased region" description="Polar residues" evidence="1">
    <location>
        <begin position="1"/>
        <end position="20"/>
    </location>
</feature>
<sequence>MYQFQISSSSDCTASPSKLPSRSDHRHWLRPSVAMAMQDDRHRSVGLMPYSEIIALLSYYVSKEVLISKTKAYH</sequence>
<dbReference type="EMBL" id="JRKL02012730">
    <property type="protein sequence ID" value="KAF3943962.1"/>
    <property type="molecule type" value="Genomic_DNA"/>
</dbReference>
<reference evidence="2" key="1">
    <citation type="submission" date="2020-03" db="EMBL/GenBank/DDBJ databases">
        <title>Castanea mollissima Vanexum genome sequencing.</title>
        <authorList>
            <person name="Staton M."/>
        </authorList>
    </citation>
    <scope>NUCLEOTIDE SEQUENCE</scope>
    <source>
        <tissue evidence="2">Leaf</tissue>
    </source>
</reference>
<organism evidence="2 3">
    <name type="scientific">Castanea mollissima</name>
    <name type="common">Chinese chestnut</name>
    <dbReference type="NCBI Taxonomy" id="60419"/>
    <lineage>
        <taxon>Eukaryota</taxon>
        <taxon>Viridiplantae</taxon>
        <taxon>Streptophyta</taxon>
        <taxon>Embryophyta</taxon>
        <taxon>Tracheophyta</taxon>
        <taxon>Spermatophyta</taxon>
        <taxon>Magnoliopsida</taxon>
        <taxon>eudicotyledons</taxon>
        <taxon>Gunneridae</taxon>
        <taxon>Pentapetalae</taxon>
        <taxon>rosids</taxon>
        <taxon>fabids</taxon>
        <taxon>Fagales</taxon>
        <taxon>Fagaceae</taxon>
        <taxon>Castanea</taxon>
    </lineage>
</organism>
<name>A0A8J4V410_9ROSI</name>
<comment type="caution">
    <text evidence="2">The sequence shown here is derived from an EMBL/GenBank/DDBJ whole genome shotgun (WGS) entry which is preliminary data.</text>
</comment>
<dbReference type="Proteomes" id="UP000737018">
    <property type="component" value="Unassembled WGS sequence"/>
</dbReference>
<protein>
    <submittedName>
        <fullName evidence="2">Uncharacterized protein</fullName>
    </submittedName>
</protein>
<evidence type="ECO:0000313" key="2">
    <source>
        <dbReference type="EMBL" id="KAF3943962.1"/>
    </source>
</evidence>
<keyword evidence="3" id="KW-1185">Reference proteome</keyword>
<proteinExistence type="predicted"/>
<evidence type="ECO:0000256" key="1">
    <source>
        <dbReference type="SAM" id="MobiDB-lite"/>
    </source>
</evidence>
<evidence type="ECO:0000313" key="3">
    <source>
        <dbReference type="Proteomes" id="UP000737018"/>
    </source>
</evidence>
<accession>A0A8J4V410</accession>
<feature type="region of interest" description="Disordered" evidence="1">
    <location>
        <begin position="1"/>
        <end position="25"/>
    </location>
</feature>
<dbReference type="AlphaFoldDB" id="A0A8J4V410"/>